<organism evidence="1">
    <name type="scientific">Siphoviridae sp. ctzpQ31</name>
    <dbReference type="NCBI Taxonomy" id="2823613"/>
    <lineage>
        <taxon>Viruses</taxon>
        <taxon>Duplodnaviria</taxon>
        <taxon>Heunggongvirae</taxon>
        <taxon>Uroviricota</taxon>
        <taxon>Caudoviricetes</taxon>
    </lineage>
</organism>
<protein>
    <submittedName>
        <fullName evidence="1">Uncharacterized protein</fullName>
    </submittedName>
</protein>
<sequence length="37" mass="4413">MDSSSGRNLIFSCFYLRTRKFSGTRVQYPQRHKDTTK</sequence>
<proteinExistence type="predicted"/>
<name>A0A8S5L810_9CAUD</name>
<accession>A0A8S5L810</accession>
<reference evidence="1" key="1">
    <citation type="journal article" date="2021" name="Proc. Natl. Acad. Sci. U.S.A.">
        <title>A Catalog of Tens of Thousands of Viruses from Human Metagenomes Reveals Hidden Associations with Chronic Diseases.</title>
        <authorList>
            <person name="Tisza M.J."/>
            <person name="Buck C.B."/>
        </authorList>
    </citation>
    <scope>NUCLEOTIDE SEQUENCE</scope>
    <source>
        <strain evidence="1">CtzpQ31</strain>
    </source>
</reference>
<evidence type="ECO:0000313" key="1">
    <source>
        <dbReference type="EMBL" id="DAD66096.1"/>
    </source>
</evidence>
<dbReference type="EMBL" id="BK014654">
    <property type="protein sequence ID" value="DAD66096.1"/>
    <property type="molecule type" value="Genomic_DNA"/>
</dbReference>